<feature type="repeat" description="NHL" evidence="2">
    <location>
        <begin position="202"/>
        <end position="232"/>
    </location>
</feature>
<dbReference type="STRING" id="1563681.BFP71_06620"/>
<dbReference type="CDD" id="cd14953">
    <property type="entry name" value="NHL_like_1"/>
    <property type="match status" value="1"/>
</dbReference>
<evidence type="ECO:0000259" key="3">
    <source>
        <dbReference type="Pfam" id="PF25021"/>
    </source>
</evidence>
<comment type="caution">
    <text evidence="4">The sequence shown here is derived from an EMBL/GenBank/DDBJ whole genome shotgun (WGS) entry which is preliminary data.</text>
</comment>
<dbReference type="Pfam" id="PF01436">
    <property type="entry name" value="NHL"/>
    <property type="match status" value="4"/>
</dbReference>
<dbReference type="PANTHER" id="PTHR13833">
    <property type="match status" value="1"/>
</dbReference>
<reference evidence="4 5" key="1">
    <citation type="submission" date="2016-08" db="EMBL/GenBank/DDBJ databases">
        <title>Draft genome of Fabibacter sp. strain SK-8.</title>
        <authorList>
            <person name="Wong S.-K."/>
            <person name="Hamasaki K."/>
            <person name="Yoshizawa S."/>
        </authorList>
    </citation>
    <scope>NUCLEOTIDE SEQUENCE [LARGE SCALE GENOMIC DNA]</scope>
    <source>
        <strain evidence="4 5">SK-8</strain>
    </source>
</reference>
<protein>
    <recommendedName>
        <fullName evidence="3">Teneurin NHL domain-containing protein</fullName>
    </recommendedName>
</protein>
<dbReference type="PROSITE" id="PS51125">
    <property type="entry name" value="NHL"/>
    <property type="match status" value="3"/>
</dbReference>
<dbReference type="Pfam" id="PF25021">
    <property type="entry name" value="TEN_NHL"/>
    <property type="match status" value="1"/>
</dbReference>
<dbReference type="InterPro" id="IPR011042">
    <property type="entry name" value="6-blade_b-propeller_TolB-like"/>
</dbReference>
<dbReference type="InterPro" id="IPR001258">
    <property type="entry name" value="NHL_repeat"/>
</dbReference>
<dbReference type="Gene3D" id="2.120.10.30">
    <property type="entry name" value="TolB, C-terminal domain"/>
    <property type="match status" value="3"/>
</dbReference>
<evidence type="ECO:0000313" key="5">
    <source>
        <dbReference type="Proteomes" id="UP000095552"/>
    </source>
</evidence>
<sequence length="342" mass="35549">MTINVTDVDESDPAAQYTVSTLAGGTQGFQDGQGSAAQFDNPNGVAVDANGNVYVADSGNKRIRKIDPNGNVTTIAGTGAEGNNDGAAAQATFTFPDRLDYKDGNVYVSDTETIRVIDNSLNVTTLTGKISTRDDPTVFRDGTLAQARFRNNKGITIDAAGNIFVADQGNHRIRKIDNSGNVTTLAGSSQGNSDGMGTSARFRNPTGVAVDANGNVFVVDSSNDRIRKIDPSGNVTTFAGTSENFADGQGTSAAFNTPTGIAIDSDGNLYVTDTNNVAIRKIDPDGNVITIAGARGVGVGDKDGTGDVAQFDLASGIAVDANGVIYVADPRNHKIRKIVFND</sequence>
<evidence type="ECO:0000256" key="2">
    <source>
        <dbReference type="PROSITE-ProRule" id="PRU00504"/>
    </source>
</evidence>
<accession>A0A1E5T3K9</accession>
<evidence type="ECO:0000256" key="1">
    <source>
        <dbReference type="ARBA" id="ARBA00022737"/>
    </source>
</evidence>
<feature type="repeat" description="NHL" evidence="2">
    <location>
        <begin position="255"/>
        <end position="285"/>
    </location>
</feature>
<dbReference type="AlphaFoldDB" id="A0A1E5T3K9"/>
<keyword evidence="1" id="KW-0677">Repeat</keyword>
<feature type="repeat" description="NHL" evidence="2">
    <location>
        <begin position="34"/>
        <end position="69"/>
    </location>
</feature>
<evidence type="ECO:0000313" key="4">
    <source>
        <dbReference type="EMBL" id="OEK05973.1"/>
    </source>
</evidence>
<dbReference type="EMBL" id="MDGQ01000004">
    <property type="protein sequence ID" value="OEK05973.1"/>
    <property type="molecule type" value="Genomic_DNA"/>
</dbReference>
<dbReference type="SUPFAM" id="SSF101898">
    <property type="entry name" value="NHL repeat"/>
    <property type="match status" value="1"/>
</dbReference>
<organism evidence="4 5">
    <name type="scientific">Roseivirga misakiensis</name>
    <dbReference type="NCBI Taxonomy" id="1563681"/>
    <lineage>
        <taxon>Bacteria</taxon>
        <taxon>Pseudomonadati</taxon>
        <taxon>Bacteroidota</taxon>
        <taxon>Cytophagia</taxon>
        <taxon>Cytophagales</taxon>
        <taxon>Roseivirgaceae</taxon>
        <taxon>Roseivirga</taxon>
    </lineage>
</organism>
<dbReference type="InterPro" id="IPR056822">
    <property type="entry name" value="TEN_NHL"/>
</dbReference>
<keyword evidence="5" id="KW-1185">Reference proteome</keyword>
<feature type="domain" description="Teneurin NHL" evidence="3">
    <location>
        <begin position="195"/>
        <end position="243"/>
    </location>
</feature>
<gene>
    <name evidence="4" type="ORF">BFP71_06620</name>
</gene>
<proteinExistence type="predicted"/>
<name>A0A1E5T3K9_9BACT</name>
<dbReference type="Proteomes" id="UP000095552">
    <property type="component" value="Unassembled WGS sequence"/>
</dbReference>
<dbReference type="PANTHER" id="PTHR13833:SF71">
    <property type="entry name" value="NHL DOMAIN-CONTAINING PROTEIN"/>
    <property type="match status" value="1"/>
</dbReference>